<dbReference type="EC" id="3.5.4.31" evidence="4"/>
<dbReference type="PANTHER" id="PTHR43794">
    <property type="entry name" value="AMINOHYDROLASE SSNA-RELATED"/>
    <property type="match status" value="1"/>
</dbReference>
<protein>
    <recommendedName>
        <fullName evidence="4">5-methylthioadenosine/S-adenosylhomocysteine deaminase</fullName>
        <shortName evidence="4">MTA/SAH deaminase</shortName>
        <ecNumber evidence="4">3.5.4.28</ecNumber>
        <ecNumber evidence="4">3.5.4.31</ecNumber>
    </recommendedName>
</protein>
<evidence type="ECO:0000259" key="5">
    <source>
        <dbReference type="Pfam" id="PF01979"/>
    </source>
</evidence>
<organism evidence="6 7">
    <name type="scientific">Thermanaeromonas toyohensis ToBE</name>
    <dbReference type="NCBI Taxonomy" id="698762"/>
    <lineage>
        <taxon>Bacteria</taxon>
        <taxon>Bacillati</taxon>
        <taxon>Bacillota</taxon>
        <taxon>Clostridia</taxon>
        <taxon>Neomoorellales</taxon>
        <taxon>Neomoorellaceae</taxon>
        <taxon>Thermanaeromonas</taxon>
    </lineage>
</organism>
<keyword evidence="1 4" id="KW-0479">Metal-binding</keyword>
<dbReference type="InterPro" id="IPR050287">
    <property type="entry name" value="MTA/SAH_deaminase"/>
</dbReference>
<dbReference type="Gene3D" id="2.30.40.10">
    <property type="entry name" value="Urease, subunit C, domain 1"/>
    <property type="match status" value="1"/>
</dbReference>
<dbReference type="EMBL" id="LT838272">
    <property type="protein sequence ID" value="SMB94849.1"/>
    <property type="molecule type" value="Genomic_DNA"/>
</dbReference>
<evidence type="ECO:0000256" key="2">
    <source>
        <dbReference type="ARBA" id="ARBA00022801"/>
    </source>
</evidence>
<dbReference type="SUPFAM" id="SSF51338">
    <property type="entry name" value="Composite domain of metallo-dependent hydrolases"/>
    <property type="match status" value="1"/>
</dbReference>
<dbReference type="Pfam" id="PF01979">
    <property type="entry name" value="Amidohydro_1"/>
    <property type="match status" value="1"/>
</dbReference>
<comment type="caution">
    <text evidence="4">Lacks conserved residue(s) required for the propagation of feature annotation.</text>
</comment>
<dbReference type="InterPro" id="IPR011059">
    <property type="entry name" value="Metal-dep_hydrolase_composite"/>
</dbReference>
<dbReference type="InterPro" id="IPR032466">
    <property type="entry name" value="Metal_Hydrolase"/>
</dbReference>
<evidence type="ECO:0000313" key="7">
    <source>
        <dbReference type="Proteomes" id="UP000192569"/>
    </source>
</evidence>
<dbReference type="InterPro" id="IPR006680">
    <property type="entry name" value="Amidohydro-rel"/>
</dbReference>
<dbReference type="STRING" id="698762.SAMN00808754_1124"/>
<feature type="domain" description="Amidohydrolase-related" evidence="5">
    <location>
        <begin position="57"/>
        <end position="402"/>
    </location>
</feature>
<keyword evidence="2 4" id="KW-0378">Hydrolase</keyword>
<reference evidence="6 7" key="1">
    <citation type="submission" date="2017-04" db="EMBL/GenBank/DDBJ databases">
        <authorList>
            <person name="Afonso C.L."/>
            <person name="Miller P.J."/>
            <person name="Scott M.A."/>
            <person name="Spackman E."/>
            <person name="Goraichik I."/>
            <person name="Dimitrov K.M."/>
            <person name="Suarez D.L."/>
            <person name="Swayne D.E."/>
        </authorList>
    </citation>
    <scope>NUCLEOTIDE SEQUENCE [LARGE SCALE GENOMIC DNA]</scope>
    <source>
        <strain evidence="6 7">ToBE</strain>
    </source>
</reference>
<evidence type="ECO:0000256" key="4">
    <source>
        <dbReference type="HAMAP-Rule" id="MF_01281"/>
    </source>
</evidence>
<keyword evidence="7" id="KW-1185">Reference proteome</keyword>
<feature type="binding site" evidence="4">
    <location>
        <position position="65"/>
    </location>
    <ligand>
        <name>Zn(2+)</name>
        <dbReference type="ChEBI" id="CHEBI:29105"/>
    </ligand>
</feature>
<feature type="binding site" evidence="4">
    <location>
        <position position="184"/>
    </location>
    <ligand>
        <name>substrate</name>
    </ligand>
</feature>
<comment type="catalytic activity">
    <reaction evidence="4">
        <text>S-adenosyl-L-homocysteine + H2O + H(+) = S-inosyl-L-homocysteine + NH4(+)</text>
        <dbReference type="Rhea" id="RHEA:20716"/>
        <dbReference type="ChEBI" id="CHEBI:15377"/>
        <dbReference type="ChEBI" id="CHEBI:15378"/>
        <dbReference type="ChEBI" id="CHEBI:28938"/>
        <dbReference type="ChEBI" id="CHEBI:57856"/>
        <dbReference type="ChEBI" id="CHEBI:57985"/>
        <dbReference type="EC" id="3.5.4.28"/>
    </reaction>
</comment>
<dbReference type="FunFam" id="3.20.20.140:FF:000014">
    <property type="entry name" value="5-methylthioadenosine/S-adenosylhomocysteine deaminase"/>
    <property type="match status" value="1"/>
</dbReference>
<proteinExistence type="inferred from homology"/>
<comment type="cofactor">
    <cofactor evidence="4">
        <name>Zn(2+)</name>
        <dbReference type="ChEBI" id="CHEBI:29105"/>
    </cofactor>
    <text evidence="4">Binds 1 zinc ion per subunit.</text>
</comment>
<evidence type="ECO:0000256" key="3">
    <source>
        <dbReference type="ARBA" id="ARBA00022833"/>
    </source>
</evidence>
<comment type="function">
    <text evidence="4">Catalyzes the deamination of 5-methylthioadenosine and S-adenosyl-L-homocysteine into 5-methylthioinosine and S-inosyl-L-homocysteine, respectively. Is also able to deaminate adenosine.</text>
</comment>
<accession>A0A1W1VNB4</accession>
<dbReference type="OrthoDB" id="9807210at2"/>
<evidence type="ECO:0000313" key="6">
    <source>
        <dbReference type="EMBL" id="SMB94849.1"/>
    </source>
</evidence>
<feature type="binding site" evidence="4">
    <location>
        <position position="94"/>
    </location>
    <ligand>
        <name>substrate</name>
    </ligand>
</feature>
<sequence>MAKLLIKGCIIVPVNGPVIERGAIAIEGDYLTYVGPQETLPPGWEGAELIEAQGMVALPGLVNSHTHAAMTLFRGYADDLPLRQWLEDKIWPLEGKLKKEDIYWGTMLALAEMIRSGTTTFADMYFHMEVVAQGVVEAGLRACLCQGLIGVQDIAGLRLRAGESLVREWQGAGEGRITTMLGPHAPYTCSPEYLVKVADRAAKLGVGLHIHLAETRQEVEEIKNKYGLPPVAHVAKLGLFKVPTLAAHCVHLTEEEIHILAENKVGVAHCPESNLKLASGIAPVPAMLKAGVRVAIGTDGAASNNNLDMWEETRTAALLAKGVTGDPTALKASEALTLATLGGARALGLEKEIGSLEPGKKADVILVRTSGPHWRPLNDVVAHLVYSARAEDVDTVIVNGRVLMNRGELKTLDLERIYTEVNRRMADLTGSPRFLKV</sequence>
<keyword evidence="3 4" id="KW-0862">Zinc</keyword>
<feature type="binding site" evidence="4">
    <location>
        <position position="214"/>
    </location>
    <ligand>
        <name>substrate</name>
    </ligand>
</feature>
<dbReference type="PANTHER" id="PTHR43794:SF11">
    <property type="entry name" value="AMIDOHYDROLASE-RELATED DOMAIN-CONTAINING PROTEIN"/>
    <property type="match status" value="1"/>
</dbReference>
<feature type="binding site" evidence="4">
    <location>
        <position position="299"/>
    </location>
    <ligand>
        <name>substrate</name>
    </ligand>
</feature>
<dbReference type="GO" id="GO:0046872">
    <property type="term" value="F:metal ion binding"/>
    <property type="evidence" value="ECO:0007669"/>
    <property type="project" value="UniProtKB-KW"/>
</dbReference>
<evidence type="ECO:0000256" key="1">
    <source>
        <dbReference type="ARBA" id="ARBA00022723"/>
    </source>
</evidence>
<dbReference type="Gene3D" id="3.20.20.140">
    <property type="entry name" value="Metal-dependent hydrolases"/>
    <property type="match status" value="1"/>
</dbReference>
<feature type="binding site" evidence="4">
    <location>
        <position position="299"/>
    </location>
    <ligand>
        <name>Zn(2+)</name>
        <dbReference type="ChEBI" id="CHEBI:29105"/>
    </ligand>
</feature>
<dbReference type="HAMAP" id="MF_01281">
    <property type="entry name" value="MTA_SAH_deamin"/>
    <property type="match status" value="1"/>
</dbReference>
<feature type="binding site" evidence="4">
    <location>
        <position position="211"/>
    </location>
    <ligand>
        <name>Zn(2+)</name>
        <dbReference type="ChEBI" id="CHEBI:29105"/>
    </ligand>
</feature>
<dbReference type="RefSeq" id="WP_084664645.1">
    <property type="nucleotide sequence ID" value="NZ_LT838272.1"/>
</dbReference>
<dbReference type="InterPro" id="IPR023512">
    <property type="entry name" value="Deaminase_MtaD/DadD"/>
</dbReference>
<dbReference type="Proteomes" id="UP000192569">
    <property type="component" value="Chromosome I"/>
</dbReference>
<dbReference type="SUPFAM" id="SSF51556">
    <property type="entry name" value="Metallo-dependent hydrolases"/>
    <property type="match status" value="1"/>
</dbReference>
<dbReference type="CDD" id="cd01298">
    <property type="entry name" value="ATZ_TRZ_like"/>
    <property type="match status" value="1"/>
</dbReference>
<name>A0A1W1VNB4_9FIRM</name>
<gene>
    <name evidence="4" type="primary">mtaD</name>
    <name evidence="6" type="ORF">SAMN00808754_1124</name>
</gene>
<dbReference type="EC" id="3.5.4.28" evidence="4"/>
<comment type="catalytic activity">
    <reaction evidence="4">
        <text>S-methyl-5'-thioadenosine + H2O + H(+) = S-methyl-5'-thioinosine + NH4(+)</text>
        <dbReference type="Rhea" id="RHEA:25025"/>
        <dbReference type="ChEBI" id="CHEBI:15377"/>
        <dbReference type="ChEBI" id="CHEBI:15378"/>
        <dbReference type="ChEBI" id="CHEBI:17509"/>
        <dbReference type="ChEBI" id="CHEBI:28938"/>
        <dbReference type="ChEBI" id="CHEBI:48595"/>
        <dbReference type="EC" id="3.5.4.31"/>
    </reaction>
</comment>
<feature type="binding site" evidence="4">
    <location>
        <position position="67"/>
    </location>
    <ligand>
        <name>Zn(2+)</name>
        <dbReference type="ChEBI" id="CHEBI:29105"/>
    </ligand>
</feature>
<dbReference type="GO" id="GO:0050270">
    <property type="term" value="F:S-adenosylhomocysteine deaminase activity"/>
    <property type="evidence" value="ECO:0007669"/>
    <property type="project" value="UniProtKB-UniRule"/>
</dbReference>
<dbReference type="AlphaFoldDB" id="A0A1W1VNB4"/>
<comment type="similarity">
    <text evidence="4">Belongs to the metallo-dependent hydrolases superfamily. MTA/SAH deaminase family.</text>
</comment>
<dbReference type="GO" id="GO:0090614">
    <property type="term" value="F:5'-methylthioadenosine deaminase activity"/>
    <property type="evidence" value="ECO:0007669"/>
    <property type="project" value="UniProtKB-UniRule"/>
</dbReference>